<sequence length="118" mass="13747">MSEYQEIKQDVVRSKDMNERSFQVLTKNFYVFRAAIRYFAVRQGLSFTSSKISDRFPITASSAGSGLNVLEELEVVESRTSSSKSRYMPKDVDIERLKLIEEVLQDSFEIESFWKQEN</sequence>
<dbReference type="EMBL" id="CP104395">
    <property type="protein sequence ID" value="WEL19474.1"/>
    <property type="molecule type" value="Genomic_DNA"/>
</dbReference>
<reference evidence="1 2" key="1">
    <citation type="submission" date="2022-09" db="EMBL/GenBank/DDBJ databases">
        <title>Xylan utilization by haloarchaea-nanohaloarchaea associations.</title>
        <authorList>
            <person name="Yakimov M."/>
        </authorList>
    </citation>
    <scope>NUCLEOTIDE SEQUENCE [LARGE SCALE GENOMIC DNA]</scope>
    <source>
        <strain evidence="1 2">SVXNc</strain>
    </source>
</reference>
<accession>A0ABY8CE30</accession>
<proteinExistence type="predicted"/>
<evidence type="ECO:0008006" key="3">
    <source>
        <dbReference type="Google" id="ProtNLM"/>
    </source>
</evidence>
<dbReference type="GeneID" id="90589888"/>
<evidence type="ECO:0000313" key="1">
    <source>
        <dbReference type="EMBL" id="WEL19474.1"/>
    </source>
</evidence>
<gene>
    <name evidence="1" type="ORF">SVXNc_0451</name>
</gene>
<protein>
    <recommendedName>
        <fullName evidence="3">HEPN domain-containing protein</fullName>
    </recommendedName>
</protein>
<keyword evidence="2" id="KW-1185">Reference proteome</keyword>
<dbReference type="Proteomes" id="UP001218034">
    <property type="component" value="Chromosome"/>
</dbReference>
<evidence type="ECO:0000313" key="2">
    <source>
        <dbReference type="Proteomes" id="UP001218034"/>
    </source>
</evidence>
<dbReference type="RefSeq" id="WP_347722344.1">
    <property type="nucleotide sequence ID" value="NZ_CP104395.1"/>
</dbReference>
<organism evidence="1 2">
    <name type="scientific">Candidatus Nanohalococcus occultus</name>
    <dbReference type="NCBI Taxonomy" id="2978047"/>
    <lineage>
        <taxon>Archaea</taxon>
        <taxon>Candidatus Nanohalarchaeota</taxon>
        <taxon>Candidatus Nanohalarchaeota incertae sedis</taxon>
        <taxon>Candidatus Nanohalococcus</taxon>
    </lineage>
</organism>
<name>A0ABY8CE30_9ARCH</name>